<evidence type="ECO:0000313" key="2">
    <source>
        <dbReference type="Proteomes" id="UP000185221"/>
    </source>
</evidence>
<reference evidence="2" key="1">
    <citation type="submission" date="2016-11" db="EMBL/GenBank/DDBJ databases">
        <authorList>
            <person name="Varghese N."/>
            <person name="Submissions S."/>
        </authorList>
    </citation>
    <scope>NUCLEOTIDE SEQUENCE [LARGE SCALE GENOMIC DNA]</scope>
    <source>
        <strain evidence="2">DSM 15292</strain>
    </source>
</reference>
<dbReference type="STRING" id="226505.SAMN05444394_3177"/>
<keyword evidence="2" id="KW-1185">Reference proteome</keyword>
<dbReference type="Proteomes" id="UP000185221">
    <property type="component" value="Unassembled WGS sequence"/>
</dbReference>
<name>A0A1N6GE82_9BACT</name>
<dbReference type="AlphaFoldDB" id="A0A1N6GE82"/>
<accession>A0A1N6GE82</accession>
<proteinExistence type="predicted"/>
<organism evidence="1 2">
    <name type="scientific">Algoriphagus halophilus</name>
    <dbReference type="NCBI Taxonomy" id="226505"/>
    <lineage>
        <taxon>Bacteria</taxon>
        <taxon>Pseudomonadati</taxon>
        <taxon>Bacteroidota</taxon>
        <taxon>Cytophagia</taxon>
        <taxon>Cytophagales</taxon>
        <taxon>Cyclobacteriaceae</taxon>
        <taxon>Algoriphagus</taxon>
    </lineage>
</organism>
<protein>
    <submittedName>
        <fullName evidence="1">Uncharacterized protein</fullName>
    </submittedName>
</protein>
<evidence type="ECO:0000313" key="1">
    <source>
        <dbReference type="EMBL" id="SIO05845.1"/>
    </source>
</evidence>
<gene>
    <name evidence="1" type="ORF">SAMN05444394_3177</name>
</gene>
<sequence>MQYFLDKPFKEELEGNSIAIQSLSPKLFSLGLFVYFVFFQESSNQNLKAFVSQVIVL</sequence>
<dbReference type="EMBL" id="FSRC01000002">
    <property type="protein sequence ID" value="SIO05845.1"/>
    <property type="molecule type" value="Genomic_DNA"/>
</dbReference>